<reference evidence="3 5" key="3">
    <citation type="submission" date="2017-11" db="EMBL/GenBank/DDBJ databases">
        <title>De-novo sequencing of pomegranate (Punica granatum L.) genome.</title>
        <authorList>
            <person name="Akparov Z."/>
            <person name="Amiraslanov A."/>
            <person name="Hajiyeva S."/>
            <person name="Abbasov M."/>
            <person name="Kaur K."/>
            <person name="Hamwieh A."/>
            <person name="Solovyev V."/>
            <person name="Salamov A."/>
            <person name="Braich B."/>
            <person name="Kosarev P."/>
            <person name="Mahmoud A."/>
            <person name="Hajiyev E."/>
            <person name="Babayeva S."/>
            <person name="Izzatullayeva V."/>
            <person name="Mammadov A."/>
            <person name="Mammadov A."/>
            <person name="Sharifova S."/>
            <person name="Ojaghi J."/>
            <person name="Eynullazada K."/>
            <person name="Bayramov B."/>
            <person name="Abdulazimova A."/>
            <person name="Shahmuradov I."/>
        </authorList>
    </citation>
    <scope>NUCLEOTIDE SEQUENCE [LARGE SCALE GENOMIC DNA]</scope>
    <source>
        <strain evidence="3">AG2017</strain>
        <strain evidence="5">cv. AG2017</strain>
        <tissue evidence="3">Leaf</tissue>
    </source>
</reference>
<dbReference type="InterPro" id="IPR036396">
    <property type="entry name" value="Cyt_P450_sf"/>
</dbReference>
<keyword evidence="1" id="KW-0812">Transmembrane</keyword>
<keyword evidence="1" id="KW-0472">Membrane</keyword>
<dbReference type="Proteomes" id="UP000233551">
    <property type="component" value="Unassembled WGS sequence"/>
</dbReference>
<dbReference type="STRING" id="22663.A0A218XC91"/>
<evidence type="ECO:0000313" key="3">
    <source>
        <dbReference type="EMBL" id="PKI46441.1"/>
    </source>
</evidence>
<proteinExistence type="predicted"/>
<name>A0A218XC91_PUNGR</name>
<dbReference type="Proteomes" id="UP000197138">
    <property type="component" value="Unassembled WGS sequence"/>
</dbReference>
<dbReference type="GO" id="GO:0004497">
    <property type="term" value="F:monooxygenase activity"/>
    <property type="evidence" value="ECO:0007669"/>
    <property type="project" value="InterPro"/>
</dbReference>
<dbReference type="EMBL" id="MTKT01001946">
    <property type="protein sequence ID" value="OWM82835.1"/>
    <property type="molecule type" value="Genomic_DNA"/>
</dbReference>
<dbReference type="Pfam" id="PF00067">
    <property type="entry name" value="p450"/>
    <property type="match status" value="1"/>
</dbReference>
<keyword evidence="1" id="KW-1133">Transmembrane helix</keyword>
<dbReference type="GO" id="GO:0005506">
    <property type="term" value="F:iron ion binding"/>
    <property type="evidence" value="ECO:0007669"/>
    <property type="project" value="InterPro"/>
</dbReference>
<evidence type="ECO:0000313" key="4">
    <source>
        <dbReference type="Proteomes" id="UP000197138"/>
    </source>
</evidence>
<feature type="transmembrane region" description="Helical" evidence="1">
    <location>
        <begin position="15"/>
        <end position="33"/>
    </location>
</feature>
<dbReference type="Gene3D" id="1.10.630.10">
    <property type="entry name" value="Cytochrome P450"/>
    <property type="match status" value="1"/>
</dbReference>
<accession>A0A218XC91</accession>
<keyword evidence="5" id="KW-1185">Reference proteome</keyword>
<dbReference type="PANTHER" id="PTHR24299:SF55">
    <property type="entry name" value="OS07G0293000 PROTEIN"/>
    <property type="match status" value="1"/>
</dbReference>
<dbReference type="AlphaFoldDB" id="A0A218XC91"/>
<reference evidence="2" key="2">
    <citation type="submission" date="2017-06" db="EMBL/GenBank/DDBJ databases">
        <title>The pomegranate genome and the genomics of punicalagin biosynthesis.</title>
        <authorList>
            <person name="Xu C."/>
        </authorList>
    </citation>
    <scope>NUCLEOTIDE SEQUENCE [LARGE SCALE GENOMIC DNA]</scope>
    <source>
        <tissue evidence="2">Fresh leaf</tissue>
    </source>
</reference>
<evidence type="ECO:0000313" key="2">
    <source>
        <dbReference type="EMBL" id="OWM82835.1"/>
    </source>
</evidence>
<dbReference type="SUPFAM" id="SSF48264">
    <property type="entry name" value="Cytochrome P450"/>
    <property type="match status" value="1"/>
</dbReference>
<gene>
    <name evidence="2" type="ORF">CDL15_Pgr029196</name>
    <name evidence="3" type="ORF">CRG98_033139</name>
</gene>
<dbReference type="GO" id="GO:0016705">
    <property type="term" value="F:oxidoreductase activity, acting on paired donors, with incorporation or reduction of molecular oxygen"/>
    <property type="evidence" value="ECO:0007669"/>
    <property type="project" value="InterPro"/>
</dbReference>
<dbReference type="GO" id="GO:0020037">
    <property type="term" value="F:heme binding"/>
    <property type="evidence" value="ECO:0007669"/>
    <property type="project" value="InterPro"/>
</dbReference>
<comment type="caution">
    <text evidence="2">The sequence shown here is derived from an EMBL/GenBank/DDBJ whole genome shotgun (WGS) entry which is preliminary data.</text>
</comment>
<reference evidence="4" key="1">
    <citation type="journal article" date="2017" name="Plant J.">
        <title>The pomegranate (Punica granatum L.) genome and the genomics of punicalagin biosynthesis.</title>
        <authorList>
            <person name="Qin G."/>
            <person name="Xu C."/>
            <person name="Ming R."/>
            <person name="Tang H."/>
            <person name="Guyot R."/>
            <person name="Kramer E.M."/>
            <person name="Hu Y."/>
            <person name="Yi X."/>
            <person name="Qi Y."/>
            <person name="Xu X."/>
            <person name="Gao Z."/>
            <person name="Pan H."/>
            <person name="Jian J."/>
            <person name="Tian Y."/>
            <person name="Yue Z."/>
            <person name="Xu Y."/>
        </authorList>
    </citation>
    <scope>NUCLEOTIDE SEQUENCE [LARGE SCALE GENOMIC DNA]</scope>
    <source>
        <strain evidence="4">cv. Dabenzi</strain>
    </source>
</reference>
<dbReference type="EMBL" id="PGOL01002613">
    <property type="protein sequence ID" value="PKI46441.1"/>
    <property type="molecule type" value="Genomic_DNA"/>
</dbReference>
<evidence type="ECO:0000256" key="1">
    <source>
        <dbReference type="SAM" id="Phobius"/>
    </source>
</evidence>
<dbReference type="PANTHER" id="PTHR24299">
    <property type="entry name" value="CYTOCHROME P450 FAMILY 1"/>
    <property type="match status" value="1"/>
</dbReference>
<dbReference type="InterPro" id="IPR001128">
    <property type="entry name" value="Cyt_P450"/>
</dbReference>
<sequence length="133" mass="15120">MALLQWLQPDESRPMLLLFLTILFVILLMNYAYTDCYRKRKLPPGPPKLPLVGNLHQLGNLPHLSLHSLAKKYGPIISLQLGWVPTVVISSARMAKEVTRTYDLVLSSRPRPDCGHYRLGDEGIFYSGQWTSD</sequence>
<protein>
    <submittedName>
        <fullName evidence="2">Uncharacterized protein</fullName>
    </submittedName>
</protein>
<evidence type="ECO:0000313" key="5">
    <source>
        <dbReference type="Proteomes" id="UP000233551"/>
    </source>
</evidence>
<organism evidence="2 4">
    <name type="scientific">Punica granatum</name>
    <name type="common">Pomegranate</name>
    <dbReference type="NCBI Taxonomy" id="22663"/>
    <lineage>
        <taxon>Eukaryota</taxon>
        <taxon>Viridiplantae</taxon>
        <taxon>Streptophyta</taxon>
        <taxon>Embryophyta</taxon>
        <taxon>Tracheophyta</taxon>
        <taxon>Spermatophyta</taxon>
        <taxon>Magnoliopsida</taxon>
        <taxon>eudicotyledons</taxon>
        <taxon>Gunneridae</taxon>
        <taxon>Pentapetalae</taxon>
        <taxon>rosids</taxon>
        <taxon>malvids</taxon>
        <taxon>Myrtales</taxon>
        <taxon>Lythraceae</taxon>
        <taxon>Punica</taxon>
    </lineage>
</organism>